<dbReference type="PANTHER" id="PTHR43409">
    <property type="entry name" value="ANAEROBIC MAGNESIUM-PROTOPORPHYRIN IX MONOMETHYL ESTER CYCLASE-RELATED"/>
    <property type="match status" value="1"/>
</dbReference>
<dbReference type="PROSITE" id="PS51332">
    <property type="entry name" value="B12_BINDING"/>
    <property type="match status" value="1"/>
</dbReference>
<evidence type="ECO:0000256" key="3">
    <source>
        <dbReference type="ARBA" id="ARBA00022723"/>
    </source>
</evidence>
<evidence type="ECO:0000256" key="4">
    <source>
        <dbReference type="ARBA" id="ARBA00023004"/>
    </source>
</evidence>
<dbReference type="EMBL" id="BARU01015044">
    <property type="protein sequence ID" value="GAH39630.1"/>
    <property type="molecule type" value="Genomic_DNA"/>
</dbReference>
<dbReference type="GO" id="GO:0051536">
    <property type="term" value="F:iron-sulfur cluster binding"/>
    <property type="evidence" value="ECO:0007669"/>
    <property type="project" value="UniProtKB-KW"/>
</dbReference>
<dbReference type="GO" id="GO:0031419">
    <property type="term" value="F:cobalamin binding"/>
    <property type="evidence" value="ECO:0007669"/>
    <property type="project" value="InterPro"/>
</dbReference>
<evidence type="ECO:0000256" key="1">
    <source>
        <dbReference type="ARBA" id="ARBA00001966"/>
    </source>
</evidence>
<dbReference type="AlphaFoldDB" id="X1G496"/>
<accession>X1G496</accession>
<dbReference type="InterPro" id="IPR006158">
    <property type="entry name" value="Cobalamin-bd"/>
</dbReference>
<dbReference type="PANTHER" id="PTHR43409:SF16">
    <property type="entry name" value="SLR0320 PROTEIN"/>
    <property type="match status" value="1"/>
</dbReference>
<organism evidence="7">
    <name type="scientific">marine sediment metagenome</name>
    <dbReference type="NCBI Taxonomy" id="412755"/>
    <lineage>
        <taxon>unclassified sequences</taxon>
        <taxon>metagenomes</taxon>
        <taxon>ecological metagenomes</taxon>
    </lineage>
</organism>
<comment type="caution">
    <text evidence="7">The sequence shown here is derived from an EMBL/GenBank/DDBJ whole genome shotgun (WGS) entry which is preliminary data.</text>
</comment>
<evidence type="ECO:0000313" key="7">
    <source>
        <dbReference type="EMBL" id="GAH39630.1"/>
    </source>
</evidence>
<sequence>MVKPEGRTGLGFALALIPIGLEYIAASIEDVVDEINILDMAYEKRGSFSGFLETFNPDLVGISMSATEHQNGLSLALTAKKRGITTVLGGYHPTAIPDELLSHTQVDMVVRGEGE</sequence>
<dbReference type="InterPro" id="IPR051198">
    <property type="entry name" value="BchE-like"/>
</dbReference>
<protein>
    <recommendedName>
        <fullName evidence="6">B12-binding domain-containing protein</fullName>
    </recommendedName>
</protein>
<proteinExistence type="predicted"/>
<keyword evidence="5" id="KW-0411">Iron-sulfur</keyword>
<evidence type="ECO:0000256" key="2">
    <source>
        <dbReference type="ARBA" id="ARBA00022691"/>
    </source>
</evidence>
<name>X1G496_9ZZZZ</name>
<evidence type="ECO:0000259" key="6">
    <source>
        <dbReference type="PROSITE" id="PS51332"/>
    </source>
</evidence>
<feature type="domain" description="B12-binding" evidence="6">
    <location>
        <begin position="1"/>
        <end position="115"/>
    </location>
</feature>
<dbReference type="Pfam" id="PF02310">
    <property type="entry name" value="B12-binding"/>
    <property type="match status" value="1"/>
</dbReference>
<gene>
    <name evidence="7" type="ORF">S03H2_26148</name>
</gene>
<reference evidence="7" key="1">
    <citation type="journal article" date="2014" name="Front. Microbiol.">
        <title>High frequency of phylogenetically diverse reductive dehalogenase-homologous genes in deep subseafloor sedimentary metagenomes.</title>
        <authorList>
            <person name="Kawai M."/>
            <person name="Futagami T."/>
            <person name="Toyoda A."/>
            <person name="Takaki Y."/>
            <person name="Nishi S."/>
            <person name="Hori S."/>
            <person name="Arai W."/>
            <person name="Tsubouchi T."/>
            <person name="Morono Y."/>
            <person name="Uchiyama I."/>
            <person name="Ito T."/>
            <person name="Fujiyama A."/>
            <person name="Inagaki F."/>
            <person name="Takami H."/>
        </authorList>
    </citation>
    <scope>NUCLEOTIDE SEQUENCE</scope>
    <source>
        <strain evidence="7">Expedition CK06-06</strain>
    </source>
</reference>
<keyword evidence="3" id="KW-0479">Metal-binding</keyword>
<keyword evidence="2" id="KW-0949">S-adenosyl-L-methionine</keyword>
<dbReference type="GO" id="GO:0046872">
    <property type="term" value="F:metal ion binding"/>
    <property type="evidence" value="ECO:0007669"/>
    <property type="project" value="UniProtKB-KW"/>
</dbReference>
<keyword evidence="4" id="KW-0408">Iron</keyword>
<evidence type="ECO:0000256" key="5">
    <source>
        <dbReference type="ARBA" id="ARBA00023014"/>
    </source>
</evidence>
<dbReference type="CDD" id="cd02068">
    <property type="entry name" value="radical_SAM_B12_BD"/>
    <property type="match status" value="1"/>
</dbReference>
<dbReference type="GO" id="GO:0005829">
    <property type="term" value="C:cytosol"/>
    <property type="evidence" value="ECO:0007669"/>
    <property type="project" value="TreeGrafter"/>
</dbReference>
<dbReference type="Gene3D" id="3.40.50.280">
    <property type="entry name" value="Cobalamin-binding domain"/>
    <property type="match status" value="1"/>
</dbReference>
<feature type="non-terminal residue" evidence="7">
    <location>
        <position position="115"/>
    </location>
</feature>
<comment type="cofactor">
    <cofactor evidence="1">
        <name>[4Fe-4S] cluster</name>
        <dbReference type="ChEBI" id="CHEBI:49883"/>
    </cofactor>
</comment>